<name>A0ABS7P9L9_9SPHN</name>
<dbReference type="InterPro" id="IPR019660">
    <property type="entry name" value="Put_sensory_transdc_reg_YbjN"/>
</dbReference>
<evidence type="ECO:0000256" key="1">
    <source>
        <dbReference type="SAM" id="SignalP"/>
    </source>
</evidence>
<gene>
    <name evidence="2" type="ORF">KYN89_01760</name>
</gene>
<feature type="signal peptide" evidence="1">
    <location>
        <begin position="1"/>
        <end position="22"/>
    </location>
</feature>
<dbReference type="Pfam" id="PF10722">
    <property type="entry name" value="YbjN"/>
    <property type="match status" value="1"/>
</dbReference>
<dbReference type="Proteomes" id="UP000759298">
    <property type="component" value="Unassembled WGS sequence"/>
</dbReference>
<keyword evidence="3" id="KW-1185">Reference proteome</keyword>
<feature type="chain" id="PRO_5046977469" evidence="1">
    <location>
        <begin position="23"/>
        <end position="162"/>
    </location>
</feature>
<evidence type="ECO:0000313" key="2">
    <source>
        <dbReference type="EMBL" id="MBY8335764.1"/>
    </source>
</evidence>
<dbReference type="RefSeq" id="WP_222823531.1">
    <property type="nucleotide sequence ID" value="NZ_JAHWXP010000001.1"/>
</dbReference>
<protein>
    <submittedName>
        <fullName evidence="2">YbjN domain-containing protein</fullName>
    </submittedName>
</protein>
<evidence type="ECO:0000313" key="3">
    <source>
        <dbReference type="Proteomes" id="UP000759298"/>
    </source>
</evidence>
<sequence length="162" mass="17578">MKTVIMGAVLACGLVSAANAQAERPMTQFTRSALLSALSGIDAETEEQSGKPNISVTFDNGLMADALLMACEDQETSRNCLGTSILVTYETPDDATPAKVREAINEYNYRQNFGRAYLDPDGQISLRMYIIADGGITMANYKRQLALFSLSAAKLPDYVYGE</sequence>
<keyword evidence="1" id="KW-0732">Signal</keyword>
<comment type="caution">
    <text evidence="2">The sequence shown here is derived from an EMBL/GenBank/DDBJ whole genome shotgun (WGS) entry which is preliminary data.</text>
</comment>
<organism evidence="2 3">
    <name type="scientific">Alteriqipengyuania abyssalis</name>
    <dbReference type="NCBI Taxonomy" id="2860200"/>
    <lineage>
        <taxon>Bacteria</taxon>
        <taxon>Pseudomonadati</taxon>
        <taxon>Pseudomonadota</taxon>
        <taxon>Alphaproteobacteria</taxon>
        <taxon>Sphingomonadales</taxon>
        <taxon>Erythrobacteraceae</taxon>
        <taxon>Alteriqipengyuania</taxon>
    </lineage>
</organism>
<proteinExistence type="predicted"/>
<reference evidence="2 3" key="1">
    <citation type="submission" date="2021-07" db="EMBL/GenBank/DDBJ databases">
        <title>Alteriqipengyuania abyssalis NZ-12B nov, sp.nov isolated from deep sea sponge in pacific ocean.</title>
        <authorList>
            <person name="Tareen S."/>
            <person name="Wink J."/>
        </authorList>
    </citation>
    <scope>NUCLEOTIDE SEQUENCE [LARGE SCALE GENOMIC DNA]</scope>
    <source>
        <strain evidence="2 3">NZ-12B</strain>
    </source>
</reference>
<accession>A0ABS7P9L9</accession>
<dbReference type="EMBL" id="JAHWXP010000001">
    <property type="protein sequence ID" value="MBY8335764.1"/>
    <property type="molecule type" value="Genomic_DNA"/>
</dbReference>